<feature type="chain" id="PRO_5035295335" evidence="2">
    <location>
        <begin position="26"/>
        <end position="157"/>
    </location>
</feature>
<gene>
    <name evidence="3" type="ORF">AFUS01_LOCUS25802</name>
</gene>
<name>A0A8J2L3X1_9HEXA</name>
<feature type="signal peptide" evidence="2">
    <location>
        <begin position="1"/>
        <end position="25"/>
    </location>
</feature>
<dbReference type="AlphaFoldDB" id="A0A8J2L3X1"/>
<dbReference type="Proteomes" id="UP000708208">
    <property type="component" value="Unassembled WGS sequence"/>
</dbReference>
<feature type="coiled-coil region" evidence="1">
    <location>
        <begin position="107"/>
        <end position="134"/>
    </location>
</feature>
<organism evidence="3 4">
    <name type="scientific">Allacma fusca</name>
    <dbReference type="NCBI Taxonomy" id="39272"/>
    <lineage>
        <taxon>Eukaryota</taxon>
        <taxon>Metazoa</taxon>
        <taxon>Ecdysozoa</taxon>
        <taxon>Arthropoda</taxon>
        <taxon>Hexapoda</taxon>
        <taxon>Collembola</taxon>
        <taxon>Symphypleona</taxon>
        <taxon>Sminthuridae</taxon>
        <taxon>Allacma</taxon>
    </lineage>
</organism>
<keyword evidence="2" id="KW-0732">Signal</keyword>
<evidence type="ECO:0000256" key="1">
    <source>
        <dbReference type="SAM" id="Coils"/>
    </source>
</evidence>
<reference evidence="3" key="1">
    <citation type="submission" date="2021-06" db="EMBL/GenBank/DDBJ databases">
        <authorList>
            <person name="Hodson N. C."/>
            <person name="Mongue J. A."/>
            <person name="Jaron S. K."/>
        </authorList>
    </citation>
    <scope>NUCLEOTIDE SEQUENCE</scope>
</reference>
<evidence type="ECO:0000256" key="2">
    <source>
        <dbReference type="SAM" id="SignalP"/>
    </source>
</evidence>
<protein>
    <submittedName>
        <fullName evidence="3">Uncharacterized protein</fullName>
    </submittedName>
</protein>
<dbReference type="EMBL" id="CAJVCH010335814">
    <property type="protein sequence ID" value="CAG7815103.1"/>
    <property type="molecule type" value="Genomic_DNA"/>
</dbReference>
<evidence type="ECO:0000313" key="3">
    <source>
        <dbReference type="EMBL" id="CAG7815103.1"/>
    </source>
</evidence>
<sequence length="157" mass="17975">MDNSIWKVLSLVFLLQCCFITLANSDELISEGTTESVNAEDWHEHDDAHDIFLQRLQESYQNGTQELKELIESSSARFSKRLDTLEKNSLVEAPMHESLDKKFSGWYAELDKTVEELKHRVDEALTKLNGTQALGTSTSKSQLITTTPRPWTSRTWL</sequence>
<evidence type="ECO:0000313" key="4">
    <source>
        <dbReference type="Proteomes" id="UP000708208"/>
    </source>
</evidence>
<comment type="caution">
    <text evidence="3">The sequence shown here is derived from an EMBL/GenBank/DDBJ whole genome shotgun (WGS) entry which is preliminary data.</text>
</comment>
<keyword evidence="4" id="KW-1185">Reference proteome</keyword>
<accession>A0A8J2L3X1</accession>
<keyword evidence="1" id="KW-0175">Coiled coil</keyword>
<feature type="non-terminal residue" evidence="3">
    <location>
        <position position="1"/>
    </location>
</feature>
<proteinExistence type="predicted"/>